<protein>
    <submittedName>
        <fullName evidence="3">Uncharacterized protein</fullName>
    </submittedName>
</protein>
<dbReference type="AlphaFoldDB" id="A0A8J2NPT9"/>
<sequence>MARCAQHFTFFLVFSGFLFLVGSSPVPNYEPVIILDIGSHPQEVIDIPFNSSTKSFQIFTPDFSGNTHWNISLVLLSMECLPGDSIVIMNPSQAIWTTWCTNTSTSPVPSNFAISGVSNFYITIKGLWSLSKATLIATIYYDTSENCDCGINFCCTSKCPENPSSFGGVLVTSKPNYASPRCISSDLVCNDLPNCGFLCPEFQEDESNDACSLTTTRKTNNDEPRIWVFVVASLGGLIGFGFII</sequence>
<evidence type="ECO:0000256" key="1">
    <source>
        <dbReference type="SAM" id="Phobius"/>
    </source>
</evidence>
<dbReference type="EMBL" id="CAJVCH010078250">
    <property type="protein sequence ID" value="CAG7721291.1"/>
    <property type="molecule type" value="Genomic_DNA"/>
</dbReference>
<organism evidence="3 4">
    <name type="scientific">Allacma fusca</name>
    <dbReference type="NCBI Taxonomy" id="39272"/>
    <lineage>
        <taxon>Eukaryota</taxon>
        <taxon>Metazoa</taxon>
        <taxon>Ecdysozoa</taxon>
        <taxon>Arthropoda</taxon>
        <taxon>Hexapoda</taxon>
        <taxon>Collembola</taxon>
        <taxon>Symphypleona</taxon>
        <taxon>Sminthuridae</taxon>
        <taxon>Allacma</taxon>
    </lineage>
</organism>
<accession>A0A8J2NPT9</accession>
<keyword evidence="1" id="KW-1133">Transmembrane helix</keyword>
<feature type="chain" id="PRO_5035276889" evidence="2">
    <location>
        <begin position="24"/>
        <end position="244"/>
    </location>
</feature>
<evidence type="ECO:0000313" key="3">
    <source>
        <dbReference type="EMBL" id="CAG7721291.1"/>
    </source>
</evidence>
<gene>
    <name evidence="3" type="ORF">AFUS01_LOCUS10514</name>
</gene>
<name>A0A8J2NPT9_9HEXA</name>
<proteinExistence type="predicted"/>
<feature type="signal peptide" evidence="2">
    <location>
        <begin position="1"/>
        <end position="23"/>
    </location>
</feature>
<feature type="non-terminal residue" evidence="3">
    <location>
        <position position="1"/>
    </location>
</feature>
<reference evidence="3" key="1">
    <citation type="submission" date="2021-06" db="EMBL/GenBank/DDBJ databases">
        <authorList>
            <person name="Hodson N. C."/>
            <person name="Mongue J. A."/>
            <person name="Jaron S. K."/>
        </authorList>
    </citation>
    <scope>NUCLEOTIDE SEQUENCE</scope>
</reference>
<keyword evidence="1" id="KW-0812">Transmembrane</keyword>
<keyword evidence="1" id="KW-0472">Membrane</keyword>
<comment type="caution">
    <text evidence="3">The sequence shown here is derived from an EMBL/GenBank/DDBJ whole genome shotgun (WGS) entry which is preliminary data.</text>
</comment>
<feature type="transmembrane region" description="Helical" evidence="1">
    <location>
        <begin position="226"/>
        <end position="243"/>
    </location>
</feature>
<keyword evidence="2" id="KW-0732">Signal</keyword>
<evidence type="ECO:0000313" key="4">
    <source>
        <dbReference type="Proteomes" id="UP000708208"/>
    </source>
</evidence>
<dbReference type="Proteomes" id="UP000708208">
    <property type="component" value="Unassembled WGS sequence"/>
</dbReference>
<keyword evidence="4" id="KW-1185">Reference proteome</keyword>
<evidence type="ECO:0000256" key="2">
    <source>
        <dbReference type="SAM" id="SignalP"/>
    </source>
</evidence>